<evidence type="ECO:0000313" key="10">
    <source>
        <dbReference type="Proteomes" id="UP000515981"/>
    </source>
</evidence>
<sequence>MLEEHYPFVAQPLPYEYDALLPVLDEETLHFHHDKHYQTYVDKLNAVLADYPQLQQMNLTELLTSGDNKLASLPEEARESLHNNGGGAYNHQLYFDSMRSPAGQEPCGALAEAMIRDFGSLRQWKEQMSQSAIGVFGSGWAWLVSDQDGTLMILTTANQDVPDLKLYTPIFLIDVWEHAYYLQYRNRRPDYVQGWHKLIHWKKAEKRYEQVLCSLGKAAGEAGKLQNDGGTAERNGR</sequence>
<name>A0A7G9FSW0_9FIRM</name>
<dbReference type="PANTHER" id="PTHR43595">
    <property type="entry name" value="37S RIBOSOMAL PROTEIN S26, MITOCHONDRIAL"/>
    <property type="match status" value="1"/>
</dbReference>
<evidence type="ECO:0000256" key="3">
    <source>
        <dbReference type="ARBA" id="ARBA00022723"/>
    </source>
</evidence>
<feature type="binding site" evidence="5">
    <location>
        <position position="32"/>
    </location>
    <ligand>
        <name>Mn(2+)</name>
        <dbReference type="ChEBI" id="CHEBI:29035"/>
    </ligand>
</feature>
<dbReference type="PANTHER" id="PTHR43595:SF2">
    <property type="entry name" value="SMALL RIBOSOMAL SUBUNIT PROTEIN MS42"/>
    <property type="match status" value="1"/>
</dbReference>
<evidence type="ECO:0000313" key="9">
    <source>
        <dbReference type="EMBL" id="QNM01642.1"/>
    </source>
</evidence>
<keyword evidence="4 6" id="KW-0560">Oxidoreductase</keyword>
<dbReference type="AlphaFoldDB" id="A0A7G9FSW0"/>
<organism evidence="9 10">
    <name type="scientific">Simiaoa sunii</name>
    <dbReference type="NCBI Taxonomy" id="2763672"/>
    <lineage>
        <taxon>Bacteria</taxon>
        <taxon>Bacillati</taxon>
        <taxon>Bacillota</taxon>
        <taxon>Clostridia</taxon>
        <taxon>Lachnospirales</taxon>
        <taxon>Lachnospiraceae</taxon>
        <taxon>Simiaoa</taxon>
    </lineage>
</organism>
<feature type="binding site" evidence="5">
    <location>
        <position position="174"/>
    </location>
    <ligand>
        <name>Mn(2+)</name>
        <dbReference type="ChEBI" id="CHEBI:29035"/>
    </ligand>
</feature>
<dbReference type="Gene3D" id="1.10.287.990">
    <property type="entry name" value="Fe,Mn superoxide dismutase (SOD) domain"/>
    <property type="match status" value="1"/>
</dbReference>
<dbReference type="FunFam" id="3.55.40.20:FF:000004">
    <property type="entry name" value="Superoxide dismutase [Fe]"/>
    <property type="match status" value="1"/>
</dbReference>
<evidence type="ECO:0000256" key="6">
    <source>
        <dbReference type="RuleBase" id="RU000414"/>
    </source>
</evidence>
<dbReference type="Proteomes" id="UP000515981">
    <property type="component" value="Chromosome"/>
</dbReference>
<dbReference type="InterPro" id="IPR019832">
    <property type="entry name" value="Mn/Fe_SOD_C"/>
</dbReference>
<dbReference type="GO" id="GO:0004784">
    <property type="term" value="F:superoxide dismutase activity"/>
    <property type="evidence" value="ECO:0007669"/>
    <property type="project" value="UniProtKB-EC"/>
</dbReference>
<proteinExistence type="inferred from homology"/>
<evidence type="ECO:0000256" key="2">
    <source>
        <dbReference type="ARBA" id="ARBA00012682"/>
    </source>
</evidence>
<feature type="domain" description="Manganese/iron superoxide dismutase N-terminal" evidence="7">
    <location>
        <begin position="11"/>
        <end position="98"/>
    </location>
</feature>
<dbReference type="PIRSF" id="PIRSF000349">
    <property type="entry name" value="SODismutase"/>
    <property type="match status" value="1"/>
</dbReference>
<feature type="binding site" evidence="5">
    <location>
        <position position="91"/>
    </location>
    <ligand>
        <name>Mn(2+)</name>
        <dbReference type="ChEBI" id="CHEBI:29035"/>
    </ligand>
</feature>
<dbReference type="Pfam" id="PF00081">
    <property type="entry name" value="Sod_Fe_N"/>
    <property type="match status" value="1"/>
</dbReference>
<dbReference type="PRINTS" id="PR01703">
    <property type="entry name" value="MNSODISMTASE"/>
</dbReference>
<comment type="similarity">
    <text evidence="1 6">Belongs to the iron/manganese superoxide dismutase family.</text>
</comment>
<evidence type="ECO:0000256" key="4">
    <source>
        <dbReference type="ARBA" id="ARBA00023002"/>
    </source>
</evidence>
<evidence type="ECO:0000256" key="5">
    <source>
        <dbReference type="PIRSR" id="PIRSR000349-1"/>
    </source>
</evidence>
<evidence type="ECO:0000256" key="1">
    <source>
        <dbReference type="ARBA" id="ARBA00008714"/>
    </source>
</evidence>
<comment type="catalytic activity">
    <reaction evidence="6">
        <text>2 superoxide + 2 H(+) = H2O2 + O2</text>
        <dbReference type="Rhea" id="RHEA:20696"/>
        <dbReference type="ChEBI" id="CHEBI:15378"/>
        <dbReference type="ChEBI" id="CHEBI:15379"/>
        <dbReference type="ChEBI" id="CHEBI:16240"/>
        <dbReference type="ChEBI" id="CHEBI:18421"/>
        <dbReference type="EC" id="1.15.1.1"/>
    </reaction>
</comment>
<dbReference type="InterPro" id="IPR019831">
    <property type="entry name" value="Mn/Fe_SOD_N"/>
</dbReference>
<keyword evidence="3 5" id="KW-0479">Metal-binding</keyword>
<dbReference type="InterPro" id="IPR019833">
    <property type="entry name" value="Mn/Fe_SOD_BS"/>
</dbReference>
<dbReference type="Gene3D" id="3.55.40.20">
    <property type="entry name" value="Iron/manganese superoxide dismutase, C-terminal domain"/>
    <property type="match status" value="1"/>
</dbReference>
<dbReference type="Pfam" id="PF02777">
    <property type="entry name" value="Sod_Fe_C"/>
    <property type="match status" value="1"/>
</dbReference>
<evidence type="ECO:0000259" key="7">
    <source>
        <dbReference type="Pfam" id="PF00081"/>
    </source>
</evidence>
<dbReference type="RefSeq" id="WP_249325557.1">
    <property type="nucleotide sequence ID" value="NZ_CP060633.1"/>
</dbReference>
<dbReference type="SUPFAM" id="SSF46609">
    <property type="entry name" value="Fe,Mn superoxide dismutase (SOD), N-terminal domain"/>
    <property type="match status" value="1"/>
</dbReference>
<dbReference type="GO" id="GO:0005737">
    <property type="term" value="C:cytoplasm"/>
    <property type="evidence" value="ECO:0007669"/>
    <property type="project" value="TreeGrafter"/>
</dbReference>
<evidence type="ECO:0000259" key="8">
    <source>
        <dbReference type="Pfam" id="PF02777"/>
    </source>
</evidence>
<dbReference type="SUPFAM" id="SSF54719">
    <property type="entry name" value="Fe,Mn superoxide dismutase (SOD), C-terminal domain"/>
    <property type="match status" value="1"/>
</dbReference>
<dbReference type="InterPro" id="IPR036314">
    <property type="entry name" value="SOD_C_sf"/>
</dbReference>
<protein>
    <recommendedName>
        <fullName evidence="2 6">Superoxide dismutase</fullName>
        <ecNumber evidence="2 6">1.15.1.1</ecNumber>
    </recommendedName>
</protein>
<dbReference type="PROSITE" id="PS00088">
    <property type="entry name" value="SOD_MN"/>
    <property type="match status" value="1"/>
</dbReference>
<dbReference type="InterPro" id="IPR001189">
    <property type="entry name" value="Mn/Fe_SOD"/>
</dbReference>
<feature type="binding site" evidence="5">
    <location>
        <position position="178"/>
    </location>
    <ligand>
        <name>Mn(2+)</name>
        <dbReference type="ChEBI" id="CHEBI:29035"/>
    </ligand>
</feature>
<comment type="function">
    <text evidence="6">Destroys radicals which are normally produced within the cells and which are toxic to biological systems.</text>
</comment>
<feature type="domain" description="Manganese/iron superoxide dismutase C-terminal" evidence="8">
    <location>
        <begin position="108"/>
        <end position="207"/>
    </location>
</feature>
<dbReference type="KEGG" id="ssun:H9Q77_11075"/>
<dbReference type="InterPro" id="IPR036324">
    <property type="entry name" value="Mn/Fe_SOD_N_sf"/>
</dbReference>
<dbReference type="EC" id="1.15.1.1" evidence="2 6"/>
<reference evidence="9 10" key="1">
    <citation type="submission" date="2020-08" db="EMBL/GenBank/DDBJ databases">
        <authorList>
            <person name="Liu C."/>
            <person name="Sun Q."/>
        </authorList>
    </citation>
    <scope>NUCLEOTIDE SEQUENCE [LARGE SCALE GENOMIC DNA]</scope>
    <source>
        <strain evidence="9 10">NSJ-8</strain>
    </source>
</reference>
<gene>
    <name evidence="9" type="ORF">H9Q77_11075</name>
</gene>
<accession>A0A7G9FSW0</accession>
<dbReference type="GO" id="GO:0046872">
    <property type="term" value="F:metal ion binding"/>
    <property type="evidence" value="ECO:0007669"/>
    <property type="project" value="UniProtKB-KW"/>
</dbReference>
<keyword evidence="10" id="KW-1185">Reference proteome</keyword>
<dbReference type="EMBL" id="CP060633">
    <property type="protein sequence ID" value="QNM01642.1"/>
    <property type="molecule type" value="Genomic_DNA"/>
</dbReference>